<evidence type="ECO:0000313" key="2">
    <source>
        <dbReference type="EMBL" id="KRL91704.1"/>
    </source>
</evidence>
<keyword evidence="2" id="KW-0966">Cell projection</keyword>
<keyword evidence="2" id="KW-0282">Flagellum</keyword>
<comment type="caution">
    <text evidence="2">The sequence shown here is derived from an EMBL/GenBank/DDBJ whole genome shotgun (WGS) entry which is preliminary data.</text>
</comment>
<dbReference type="RefSeq" id="WP_056954148.1">
    <property type="nucleotide sequence ID" value="NZ_AZFK01000018.1"/>
</dbReference>
<accession>A0A0R1UKF2</accession>
<proteinExistence type="predicted"/>
<name>A0A0R1UKF2_9LACO</name>
<gene>
    <name evidence="2" type="ORF">FC43_GL001127</name>
</gene>
<dbReference type="Pfam" id="PF16467">
    <property type="entry name" value="DUF5048"/>
    <property type="match status" value="1"/>
</dbReference>
<dbReference type="AlphaFoldDB" id="A0A0R1UKF2"/>
<evidence type="ECO:0000259" key="1">
    <source>
        <dbReference type="Pfam" id="PF16467"/>
    </source>
</evidence>
<dbReference type="InterPro" id="IPR032489">
    <property type="entry name" value="DUF5048"/>
</dbReference>
<dbReference type="Proteomes" id="UP000050816">
    <property type="component" value="Unassembled WGS sequence"/>
</dbReference>
<dbReference type="EMBL" id="AZFK01000018">
    <property type="protein sequence ID" value="KRL91704.1"/>
    <property type="molecule type" value="Genomic_DNA"/>
</dbReference>
<sequence>MPIDYVKPNYNEVLPNIITGLEGDVSGRAASTLRQPIRNLETTIQILGDNDEIIDTITGKVISGSISYDGTSLIRRTGALTMVVDPAYMPSPDSVLWFNKKFRVYQGVVDLSQYPHEAMNFLLGTFWLDEHTINYNNEERTINLNLSDKMTRWDGVGLETKLKLEEKQEIPAVTAIKSLVESWGETEFGYIEEPVDGQVIPYDYEKQPGTPVMDIIEDLRDMYKTYICGYDVLGRFEIRRVDFQREADLPDPKWEFDATRNDRANLTLSFSETYDLKDVKNRIMVVGSTSVKTGYTPMGTVQLTDIKSPYSIEAIGNKTKVISNPDLTNDMQCVQQAAWELYKASTLQETITISVAPVYFLQPNDIITVTNPVTGKIFKYEIDKMSVDLGVDGTMEIDAHKIYFVRPSYGEWGTPTVNAIKRGISNLGWLSLGEQRIKDTYGIMASGKNILFIQFDVEGKGGAQAWNQAYDTTYNQLMDIDLSDVEGLNTKSESGDTGRSKGDYLDRVLAHEMFHAVCNDYYGYFKLVNWPTWWKEGFAELLHGAKERYQSIISYQSSAEKRDALIKRAAAQMNGQWESASEDYVSAYLIACALYYILGNKQNLQAAFQRLEEVSNGSSEILGTFLGMSDEDAAKQEVVSMMKTMPIWQYLDNESDPDTGSIGGDHMLNIYGKALDADDVFNNEEAKSESLGFKLSYIE</sequence>
<keyword evidence="2" id="KW-0969">Cilium</keyword>
<protein>
    <submittedName>
        <fullName evidence="2">Flagellin protein</fullName>
    </submittedName>
</protein>
<feature type="domain" description="DUF5048" evidence="1">
    <location>
        <begin position="308"/>
        <end position="403"/>
    </location>
</feature>
<organism evidence="2 3">
    <name type="scientific">Limosilactobacillus ingluviei DSM 15946</name>
    <dbReference type="NCBI Taxonomy" id="1423760"/>
    <lineage>
        <taxon>Bacteria</taxon>
        <taxon>Bacillati</taxon>
        <taxon>Bacillota</taxon>
        <taxon>Bacilli</taxon>
        <taxon>Lactobacillales</taxon>
        <taxon>Lactobacillaceae</taxon>
        <taxon>Limosilactobacillus</taxon>
    </lineage>
</organism>
<reference evidence="2 3" key="1">
    <citation type="journal article" date="2015" name="Genome Announc.">
        <title>Expanding the biotechnology potential of lactobacilli through comparative genomics of 213 strains and associated genera.</title>
        <authorList>
            <person name="Sun Z."/>
            <person name="Harris H.M."/>
            <person name="McCann A."/>
            <person name="Guo C."/>
            <person name="Argimon S."/>
            <person name="Zhang W."/>
            <person name="Yang X."/>
            <person name="Jeffery I.B."/>
            <person name="Cooney J.C."/>
            <person name="Kagawa T.F."/>
            <person name="Liu W."/>
            <person name="Song Y."/>
            <person name="Salvetti E."/>
            <person name="Wrobel A."/>
            <person name="Rasinkangas P."/>
            <person name="Parkhill J."/>
            <person name="Rea M.C."/>
            <person name="O'Sullivan O."/>
            <person name="Ritari J."/>
            <person name="Douillard F.P."/>
            <person name="Paul Ross R."/>
            <person name="Yang R."/>
            <person name="Briner A.E."/>
            <person name="Felis G.E."/>
            <person name="de Vos W.M."/>
            <person name="Barrangou R."/>
            <person name="Klaenhammer T.R."/>
            <person name="Caufield P.W."/>
            <person name="Cui Y."/>
            <person name="Zhang H."/>
            <person name="O'Toole P.W."/>
        </authorList>
    </citation>
    <scope>NUCLEOTIDE SEQUENCE [LARGE SCALE GENOMIC DNA]</scope>
    <source>
        <strain evidence="2 3">DSM 15946</strain>
    </source>
</reference>
<dbReference type="PATRIC" id="fig|1423760.3.peg.1192"/>
<evidence type="ECO:0000313" key="3">
    <source>
        <dbReference type="Proteomes" id="UP000050816"/>
    </source>
</evidence>